<feature type="region of interest" description="Disordered" evidence="1">
    <location>
        <begin position="37"/>
        <end position="73"/>
    </location>
</feature>
<evidence type="ECO:0000313" key="3">
    <source>
        <dbReference type="EMBL" id="CAH2408769.1"/>
    </source>
</evidence>
<keyword evidence="2" id="KW-1133">Transmembrane helix</keyword>
<gene>
    <name evidence="3" type="ORF">MES5069_70387</name>
</gene>
<evidence type="ECO:0000313" key="4">
    <source>
        <dbReference type="Proteomes" id="UP001153050"/>
    </source>
</evidence>
<comment type="caution">
    <text evidence="3">The sequence shown here is derived from an EMBL/GenBank/DDBJ whole genome shotgun (WGS) entry which is preliminary data.</text>
</comment>
<proteinExistence type="predicted"/>
<name>A0ABM9EHF0_9HYPH</name>
<keyword evidence="2" id="KW-0812">Transmembrane</keyword>
<reference evidence="3 4" key="1">
    <citation type="submission" date="2022-03" db="EMBL/GenBank/DDBJ databases">
        <authorList>
            <person name="Brunel B."/>
        </authorList>
    </citation>
    <scope>NUCLEOTIDE SEQUENCE [LARGE SCALE GENOMIC DNA]</scope>
    <source>
        <strain evidence="3">STM5069sample</strain>
    </source>
</reference>
<keyword evidence="2" id="KW-0472">Membrane</keyword>
<feature type="transmembrane region" description="Helical" evidence="2">
    <location>
        <begin position="20"/>
        <end position="39"/>
    </location>
</feature>
<feature type="compositionally biased region" description="Low complexity" evidence="1">
    <location>
        <begin position="51"/>
        <end position="60"/>
    </location>
</feature>
<accession>A0ABM9EHF0</accession>
<dbReference type="Proteomes" id="UP001153050">
    <property type="component" value="Unassembled WGS sequence"/>
</dbReference>
<keyword evidence="4" id="KW-1185">Reference proteome</keyword>
<organism evidence="3 4">
    <name type="scientific">Mesorhizobium escarrei</name>
    <dbReference type="NCBI Taxonomy" id="666018"/>
    <lineage>
        <taxon>Bacteria</taxon>
        <taxon>Pseudomonadati</taxon>
        <taxon>Pseudomonadota</taxon>
        <taxon>Alphaproteobacteria</taxon>
        <taxon>Hyphomicrobiales</taxon>
        <taxon>Phyllobacteriaceae</taxon>
        <taxon>Mesorhizobium</taxon>
    </lineage>
</organism>
<evidence type="ECO:0000256" key="2">
    <source>
        <dbReference type="SAM" id="Phobius"/>
    </source>
</evidence>
<sequence length="73" mass="7863">MRFAFFNDSETIALARLQMVVGLVAAVLTDVLSAGLSTASRNGSRSRKTPRTTPTASAPTWRSRGLSGHHETF</sequence>
<dbReference type="EMBL" id="CAKXZT010000168">
    <property type="protein sequence ID" value="CAH2408769.1"/>
    <property type="molecule type" value="Genomic_DNA"/>
</dbReference>
<protein>
    <submittedName>
        <fullName evidence="3">Uncharacterized protein</fullName>
    </submittedName>
</protein>
<evidence type="ECO:0000256" key="1">
    <source>
        <dbReference type="SAM" id="MobiDB-lite"/>
    </source>
</evidence>